<evidence type="ECO:0000313" key="5">
    <source>
        <dbReference type="Proteomes" id="UP001418222"/>
    </source>
</evidence>
<protein>
    <submittedName>
        <fullName evidence="4">Pentatricopeptide repeat-containing protein</fullName>
    </submittedName>
</protein>
<dbReference type="SUPFAM" id="SSF48452">
    <property type="entry name" value="TPR-like"/>
    <property type="match status" value="1"/>
</dbReference>
<feature type="repeat" description="PPR" evidence="3">
    <location>
        <begin position="59"/>
        <end position="93"/>
    </location>
</feature>
<dbReference type="EMBL" id="JBBWWQ010000021">
    <property type="protein sequence ID" value="KAK8914039.1"/>
    <property type="molecule type" value="Genomic_DNA"/>
</dbReference>
<dbReference type="PROSITE" id="PS51375">
    <property type="entry name" value="PPR"/>
    <property type="match status" value="3"/>
</dbReference>
<evidence type="ECO:0000256" key="1">
    <source>
        <dbReference type="ARBA" id="ARBA00006643"/>
    </source>
</evidence>
<dbReference type="PANTHER" id="PTHR47926">
    <property type="entry name" value="PENTATRICOPEPTIDE REPEAT-CONTAINING PROTEIN"/>
    <property type="match status" value="1"/>
</dbReference>
<keyword evidence="2" id="KW-0677">Repeat</keyword>
<comment type="caution">
    <text evidence="4">The sequence shown here is derived from an EMBL/GenBank/DDBJ whole genome shotgun (WGS) entry which is preliminary data.</text>
</comment>
<dbReference type="Pfam" id="PF01535">
    <property type="entry name" value="PPR"/>
    <property type="match status" value="3"/>
</dbReference>
<dbReference type="GO" id="GO:0003723">
    <property type="term" value="F:RNA binding"/>
    <property type="evidence" value="ECO:0007669"/>
    <property type="project" value="InterPro"/>
</dbReference>
<feature type="repeat" description="PPR" evidence="3">
    <location>
        <begin position="188"/>
        <end position="222"/>
    </location>
</feature>
<dbReference type="AlphaFoldDB" id="A0AAP0AT66"/>
<accession>A0AAP0AT66</accession>
<gene>
    <name evidence="4" type="primary">PCMP-H12</name>
    <name evidence="4" type="ORF">KSP39_PZI023672</name>
</gene>
<dbReference type="Gene3D" id="1.25.40.10">
    <property type="entry name" value="Tetratricopeptide repeat domain"/>
    <property type="match status" value="3"/>
</dbReference>
<dbReference type="InterPro" id="IPR046960">
    <property type="entry name" value="PPR_At4g14850-like_plant"/>
</dbReference>
<name>A0AAP0AT66_9ASPA</name>
<feature type="repeat" description="PPR" evidence="3">
    <location>
        <begin position="157"/>
        <end position="187"/>
    </location>
</feature>
<evidence type="ECO:0000313" key="4">
    <source>
        <dbReference type="EMBL" id="KAK8914039.1"/>
    </source>
</evidence>
<dbReference type="Proteomes" id="UP001418222">
    <property type="component" value="Unassembled WGS sequence"/>
</dbReference>
<keyword evidence="5" id="KW-1185">Reference proteome</keyword>
<dbReference type="GO" id="GO:0009451">
    <property type="term" value="P:RNA modification"/>
    <property type="evidence" value="ECO:0007669"/>
    <property type="project" value="InterPro"/>
</dbReference>
<organism evidence="4 5">
    <name type="scientific">Platanthera zijinensis</name>
    <dbReference type="NCBI Taxonomy" id="2320716"/>
    <lineage>
        <taxon>Eukaryota</taxon>
        <taxon>Viridiplantae</taxon>
        <taxon>Streptophyta</taxon>
        <taxon>Embryophyta</taxon>
        <taxon>Tracheophyta</taxon>
        <taxon>Spermatophyta</taxon>
        <taxon>Magnoliopsida</taxon>
        <taxon>Liliopsida</taxon>
        <taxon>Asparagales</taxon>
        <taxon>Orchidaceae</taxon>
        <taxon>Orchidoideae</taxon>
        <taxon>Orchideae</taxon>
        <taxon>Orchidinae</taxon>
        <taxon>Platanthera</taxon>
    </lineage>
</organism>
<dbReference type="InterPro" id="IPR011990">
    <property type="entry name" value="TPR-like_helical_dom_sf"/>
</dbReference>
<dbReference type="NCBIfam" id="TIGR00756">
    <property type="entry name" value="PPR"/>
    <property type="match status" value="4"/>
</dbReference>
<dbReference type="InterPro" id="IPR002885">
    <property type="entry name" value="PPR_rpt"/>
</dbReference>
<dbReference type="Pfam" id="PF13041">
    <property type="entry name" value="PPR_2"/>
    <property type="match status" value="1"/>
</dbReference>
<reference evidence="4 5" key="1">
    <citation type="journal article" date="2022" name="Nat. Plants">
        <title>Genomes of leafy and leafless Platanthera orchids illuminate the evolution of mycoheterotrophy.</title>
        <authorList>
            <person name="Li M.H."/>
            <person name="Liu K.W."/>
            <person name="Li Z."/>
            <person name="Lu H.C."/>
            <person name="Ye Q.L."/>
            <person name="Zhang D."/>
            <person name="Wang J.Y."/>
            <person name="Li Y.F."/>
            <person name="Zhong Z.M."/>
            <person name="Liu X."/>
            <person name="Yu X."/>
            <person name="Liu D.K."/>
            <person name="Tu X.D."/>
            <person name="Liu B."/>
            <person name="Hao Y."/>
            <person name="Liao X.Y."/>
            <person name="Jiang Y.T."/>
            <person name="Sun W.H."/>
            <person name="Chen J."/>
            <person name="Chen Y.Q."/>
            <person name="Ai Y."/>
            <person name="Zhai J.W."/>
            <person name="Wu S.S."/>
            <person name="Zhou Z."/>
            <person name="Hsiao Y.Y."/>
            <person name="Wu W.L."/>
            <person name="Chen Y.Y."/>
            <person name="Lin Y.F."/>
            <person name="Hsu J.L."/>
            <person name="Li C.Y."/>
            <person name="Wang Z.W."/>
            <person name="Zhao X."/>
            <person name="Zhong W.Y."/>
            <person name="Ma X.K."/>
            <person name="Ma L."/>
            <person name="Huang J."/>
            <person name="Chen G.Z."/>
            <person name="Huang M.Z."/>
            <person name="Huang L."/>
            <person name="Peng D.H."/>
            <person name="Luo Y.B."/>
            <person name="Zou S.Q."/>
            <person name="Chen S.P."/>
            <person name="Lan S."/>
            <person name="Tsai W.C."/>
            <person name="Van de Peer Y."/>
            <person name="Liu Z.J."/>
        </authorList>
    </citation>
    <scope>NUCLEOTIDE SEQUENCE [LARGE SCALE GENOMIC DNA]</scope>
    <source>
        <strain evidence="4">Lor287</strain>
    </source>
</reference>
<comment type="similarity">
    <text evidence="1">Belongs to the PPR family. PCMP-H subfamily.</text>
</comment>
<evidence type="ECO:0000256" key="3">
    <source>
        <dbReference type="PROSITE-ProRule" id="PRU00708"/>
    </source>
</evidence>
<sequence length="276" mass="31135">MLDHCTTMKDFKQIHSQILRSGLASFLPEHRRMLSFCCSPGHGDMSYARLLFDAMPDPDNFIWNTMIKGYSASILPESAASFYIEMLTRGITPDHYTYPFLLRSGMAIEFIDQIHAHVIKFGFRSNPYVLDALIHVYSFGGAMDAARELFDTSSKRNAVSWNAMISAYNRRGDISTAWNLFERMETKDVITWTAMVSGFARIGQVDDARELFDRMPERDIISWTAMIDGYIKGSRFKEVLGIFRELQAAGEMPDEFTIASVLTACANLGALDIGNG</sequence>
<proteinExistence type="inferred from homology"/>
<dbReference type="FunFam" id="1.25.40.10:FF:000333">
    <property type="entry name" value="Pentatricopeptide repeat-containing protein"/>
    <property type="match status" value="1"/>
</dbReference>
<evidence type="ECO:0000256" key="2">
    <source>
        <dbReference type="ARBA" id="ARBA00022737"/>
    </source>
</evidence>
<dbReference type="PANTHER" id="PTHR47926:SF359">
    <property type="entry name" value="PENTACOTRIPEPTIDE-REPEAT REGION OF PRORP DOMAIN-CONTAINING PROTEIN"/>
    <property type="match status" value="1"/>
</dbReference>
<dbReference type="FunFam" id="1.25.40.10:FF:000470">
    <property type="entry name" value="Pentatricopeptide repeat-containing protein At5g66520"/>
    <property type="match status" value="1"/>
</dbReference>